<evidence type="ECO:0000259" key="8">
    <source>
        <dbReference type="PROSITE" id="PS50110"/>
    </source>
</evidence>
<dbReference type="InterPro" id="IPR003661">
    <property type="entry name" value="HisK_dim/P_dom"/>
</dbReference>
<dbReference type="OrthoDB" id="341208at2"/>
<dbReference type="PANTHER" id="PTHR43304">
    <property type="entry name" value="PHYTOCHROME-LIKE PROTEIN CPH1"/>
    <property type="match status" value="1"/>
</dbReference>
<dbReference type="InterPro" id="IPR005467">
    <property type="entry name" value="His_kinase_dom"/>
</dbReference>
<dbReference type="NCBIfam" id="TIGR00229">
    <property type="entry name" value="sensory_box"/>
    <property type="match status" value="1"/>
</dbReference>
<dbReference type="InterPro" id="IPR052162">
    <property type="entry name" value="Sensor_kinase/Photoreceptor"/>
</dbReference>
<dbReference type="InterPro" id="IPR001789">
    <property type="entry name" value="Sig_transdc_resp-reg_receiver"/>
</dbReference>
<dbReference type="SMART" id="SM00387">
    <property type="entry name" value="HATPase_c"/>
    <property type="match status" value="1"/>
</dbReference>
<dbReference type="SUPFAM" id="SSF52172">
    <property type="entry name" value="CheY-like"/>
    <property type="match status" value="1"/>
</dbReference>
<reference evidence="11 12" key="1">
    <citation type="submission" date="2016-04" db="EMBL/GenBank/DDBJ databases">
        <title>Draft genome sequence of freshwater magnetotactic bacteria Magnetospirillum marisnigri SP-1 and Magnetospirillum moscoviense BB-1.</title>
        <authorList>
            <person name="Koziaeva V."/>
            <person name="Dziuba M.V."/>
            <person name="Ivanov T.M."/>
            <person name="Kuznetsov B."/>
            <person name="Grouzdev D.S."/>
        </authorList>
    </citation>
    <scope>NUCLEOTIDE SEQUENCE [LARGE SCALE GENOMIC DNA]</scope>
    <source>
        <strain evidence="11 12">SP-1</strain>
    </source>
</reference>
<evidence type="ECO:0000256" key="4">
    <source>
        <dbReference type="ARBA" id="ARBA00022679"/>
    </source>
</evidence>
<gene>
    <name evidence="11" type="ORF">A6A04_00565</name>
</gene>
<evidence type="ECO:0000313" key="11">
    <source>
        <dbReference type="EMBL" id="OAN52224.1"/>
    </source>
</evidence>
<evidence type="ECO:0000256" key="3">
    <source>
        <dbReference type="ARBA" id="ARBA00022553"/>
    </source>
</evidence>
<dbReference type="InterPro" id="IPR036097">
    <property type="entry name" value="HisK_dim/P_sf"/>
</dbReference>
<dbReference type="FunFam" id="3.30.565.10:FF:000006">
    <property type="entry name" value="Sensor histidine kinase WalK"/>
    <property type="match status" value="1"/>
</dbReference>
<accession>A0A178MTY9</accession>
<dbReference type="Proteomes" id="UP000078428">
    <property type="component" value="Unassembled WGS sequence"/>
</dbReference>
<dbReference type="Gene3D" id="3.30.450.20">
    <property type="entry name" value="PAS domain"/>
    <property type="match status" value="1"/>
</dbReference>
<dbReference type="PANTHER" id="PTHR43304:SF1">
    <property type="entry name" value="PAC DOMAIN-CONTAINING PROTEIN"/>
    <property type="match status" value="1"/>
</dbReference>
<dbReference type="InterPro" id="IPR011006">
    <property type="entry name" value="CheY-like_superfamily"/>
</dbReference>
<evidence type="ECO:0000313" key="12">
    <source>
        <dbReference type="Proteomes" id="UP000078428"/>
    </source>
</evidence>
<dbReference type="STRING" id="1285242.A6A04_00565"/>
<dbReference type="PROSITE" id="PS50112">
    <property type="entry name" value="PAS"/>
    <property type="match status" value="1"/>
</dbReference>
<evidence type="ECO:0000256" key="1">
    <source>
        <dbReference type="ARBA" id="ARBA00000085"/>
    </source>
</evidence>
<evidence type="ECO:0000256" key="6">
    <source>
        <dbReference type="PROSITE-ProRule" id="PRU00169"/>
    </source>
</evidence>
<comment type="caution">
    <text evidence="11">The sequence shown here is derived from an EMBL/GenBank/DDBJ whole genome shotgun (WGS) entry which is preliminary data.</text>
</comment>
<dbReference type="Pfam" id="PF13426">
    <property type="entry name" value="PAS_9"/>
    <property type="match status" value="1"/>
</dbReference>
<dbReference type="InterPro" id="IPR000700">
    <property type="entry name" value="PAS-assoc_C"/>
</dbReference>
<dbReference type="PROSITE" id="PS50110">
    <property type="entry name" value="RESPONSE_REGULATORY"/>
    <property type="match status" value="1"/>
</dbReference>
<dbReference type="SUPFAM" id="SSF47384">
    <property type="entry name" value="Homodimeric domain of signal transducing histidine kinase"/>
    <property type="match status" value="1"/>
</dbReference>
<protein>
    <recommendedName>
        <fullName evidence="2">histidine kinase</fullName>
        <ecNumber evidence="2">2.7.13.3</ecNumber>
    </recommendedName>
</protein>
<feature type="domain" description="PAS" evidence="9">
    <location>
        <begin position="137"/>
        <end position="182"/>
    </location>
</feature>
<dbReference type="InterPro" id="IPR003594">
    <property type="entry name" value="HATPase_dom"/>
</dbReference>
<dbReference type="InterPro" id="IPR036890">
    <property type="entry name" value="HATPase_C_sf"/>
</dbReference>
<dbReference type="InterPro" id="IPR004358">
    <property type="entry name" value="Sig_transdc_His_kin-like_C"/>
</dbReference>
<sequence>MDARPLRVILVEDSPDDAELVELELIRGGFSPTLLRVETAEDMRTGLQRGPWDLVLSDFNLPAFSAAGALETLQASGLDLPFIIMSGMVRAEEAVKLMKRGAHDFIDKAALARLVPAIERELRDAGERARRRAAEEQVRVLSMVVEQSPVSVVVTNTEGLMTYVNPCFRDTSGYGPAEVLGQPPSILRADAASGETYDDIWHTIQAGQVWRGTLHNCRKDGSSYWEEAAVSPVRDLDGRVSHYVGILRDVTERMARDQELRQAVEHLTRVNTELERFAYVASHDLQEPLRTLTSFTQLLERRLGGDMDAEAQEYMTFIIDAARRMHTLINDLLAYSRIATEEKGFVPVSMHEACAAAIRNLKSSIDDAGALVTIGELPQVMGDEIQLMQLFQNLIGNAVKFRKPGVTPTVVVETKRDDAEWRISVSDNGIGLSATSQDIFEIFRRLHNPSEYPGTGVGLAICKCIVQRHKGRIWVESEPGQGCTFFFTLPVTGLKPPEDQPGSGLASALAR</sequence>
<dbReference type="AlphaFoldDB" id="A0A178MTY9"/>
<dbReference type="SUPFAM" id="SSF55785">
    <property type="entry name" value="PYP-like sensor domain (PAS domain)"/>
    <property type="match status" value="1"/>
</dbReference>
<dbReference type="SMART" id="SM00448">
    <property type="entry name" value="REC"/>
    <property type="match status" value="1"/>
</dbReference>
<evidence type="ECO:0000256" key="5">
    <source>
        <dbReference type="ARBA" id="ARBA00022777"/>
    </source>
</evidence>
<dbReference type="SMART" id="SM00091">
    <property type="entry name" value="PAS"/>
    <property type="match status" value="1"/>
</dbReference>
<evidence type="ECO:0000259" key="10">
    <source>
        <dbReference type="PROSITE" id="PS50113"/>
    </source>
</evidence>
<dbReference type="Pfam" id="PF02518">
    <property type="entry name" value="HATPase_c"/>
    <property type="match status" value="1"/>
</dbReference>
<feature type="domain" description="PAC" evidence="10">
    <location>
        <begin position="208"/>
        <end position="262"/>
    </location>
</feature>
<dbReference type="Gene3D" id="3.40.50.2300">
    <property type="match status" value="1"/>
</dbReference>
<dbReference type="InterPro" id="IPR035965">
    <property type="entry name" value="PAS-like_dom_sf"/>
</dbReference>
<dbReference type="Pfam" id="PF00512">
    <property type="entry name" value="HisKA"/>
    <property type="match status" value="1"/>
</dbReference>
<evidence type="ECO:0000256" key="2">
    <source>
        <dbReference type="ARBA" id="ARBA00012438"/>
    </source>
</evidence>
<dbReference type="InterPro" id="IPR001610">
    <property type="entry name" value="PAC"/>
</dbReference>
<feature type="domain" description="Response regulatory" evidence="8">
    <location>
        <begin position="7"/>
        <end position="123"/>
    </location>
</feature>
<dbReference type="GO" id="GO:0000155">
    <property type="term" value="F:phosphorelay sensor kinase activity"/>
    <property type="evidence" value="ECO:0007669"/>
    <property type="project" value="InterPro"/>
</dbReference>
<feature type="modified residue" description="4-aspartylphosphate" evidence="6">
    <location>
        <position position="58"/>
    </location>
</feature>
<dbReference type="Gene3D" id="1.10.287.130">
    <property type="match status" value="1"/>
</dbReference>
<name>A0A178MTY9_9PROT</name>
<evidence type="ECO:0000259" key="9">
    <source>
        <dbReference type="PROSITE" id="PS50112"/>
    </source>
</evidence>
<organism evidence="11 12">
    <name type="scientific">Paramagnetospirillum marisnigri</name>
    <dbReference type="NCBI Taxonomy" id="1285242"/>
    <lineage>
        <taxon>Bacteria</taxon>
        <taxon>Pseudomonadati</taxon>
        <taxon>Pseudomonadota</taxon>
        <taxon>Alphaproteobacteria</taxon>
        <taxon>Rhodospirillales</taxon>
        <taxon>Magnetospirillaceae</taxon>
        <taxon>Paramagnetospirillum</taxon>
    </lineage>
</organism>
<comment type="catalytic activity">
    <reaction evidence="1">
        <text>ATP + protein L-histidine = ADP + protein N-phospho-L-histidine.</text>
        <dbReference type="EC" id="2.7.13.3"/>
    </reaction>
</comment>
<dbReference type="SMART" id="SM00388">
    <property type="entry name" value="HisKA"/>
    <property type="match status" value="1"/>
</dbReference>
<dbReference type="EMBL" id="LWQT01000044">
    <property type="protein sequence ID" value="OAN52224.1"/>
    <property type="molecule type" value="Genomic_DNA"/>
</dbReference>
<feature type="domain" description="Histidine kinase" evidence="7">
    <location>
        <begin position="280"/>
        <end position="493"/>
    </location>
</feature>
<dbReference type="PROSITE" id="PS50109">
    <property type="entry name" value="HIS_KIN"/>
    <property type="match status" value="1"/>
</dbReference>
<dbReference type="PRINTS" id="PR00344">
    <property type="entry name" value="BCTRLSENSOR"/>
</dbReference>
<dbReference type="CDD" id="cd00082">
    <property type="entry name" value="HisKA"/>
    <property type="match status" value="1"/>
</dbReference>
<proteinExistence type="predicted"/>
<evidence type="ECO:0000259" key="7">
    <source>
        <dbReference type="PROSITE" id="PS50109"/>
    </source>
</evidence>
<dbReference type="InterPro" id="IPR000014">
    <property type="entry name" value="PAS"/>
</dbReference>
<dbReference type="CDD" id="cd00156">
    <property type="entry name" value="REC"/>
    <property type="match status" value="1"/>
</dbReference>
<dbReference type="SUPFAM" id="SSF55874">
    <property type="entry name" value="ATPase domain of HSP90 chaperone/DNA topoisomerase II/histidine kinase"/>
    <property type="match status" value="1"/>
</dbReference>
<dbReference type="Pfam" id="PF00072">
    <property type="entry name" value="Response_reg"/>
    <property type="match status" value="1"/>
</dbReference>
<dbReference type="Gene3D" id="3.30.565.10">
    <property type="entry name" value="Histidine kinase-like ATPase, C-terminal domain"/>
    <property type="match status" value="1"/>
</dbReference>
<keyword evidence="3 6" id="KW-0597">Phosphoprotein</keyword>
<keyword evidence="5" id="KW-0418">Kinase</keyword>
<dbReference type="RefSeq" id="WP_068491048.1">
    <property type="nucleotide sequence ID" value="NZ_LWQT01000044.1"/>
</dbReference>
<dbReference type="CDD" id="cd00130">
    <property type="entry name" value="PAS"/>
    <property type="match status" value="1"/>
</dbReference>
<dbReference type="SMART" id="SM00086">
    <property type="entry name" value="PAC"/>
    <property type="match status" value="1"/>
</dbReference>
<keyword evidence="4" id="KW-0808">Transferase</keyword>
<keyword evidence="12" id="KW-1185">Reference proteome</keyword>
<dbReference type="PROSITE" id="PS50113">
    <property type="entry name" value="PAC"/>
    <property type="match status" value="1"/>
</dbReference>
<dbReference type="EC" id="2.7.13.3" evidence="2"/>